<feature type="domain" description="MIF4G" evidence="4">
    <location>
        <begin position="129"/>
        <end position="318"/>
    </location>
</feature>
<dbReference type="AlphaFoldDB" id="A0A430QP27"/>
<name>A0A430QP27_SCHBO</name>
<dbReference type="Gene3D" id="1.25.40.180">
    <property type="match status" value="4"/>
</dbReference>
<dbReference type="Proteomes" id="UP000290809">
    <property type="component" value="Unassembled WGS sequence"/>
</dbReference>
<dbReference type="Pfam" id="PF02854">
    <property type="entry name" value="MIF4G"/>
    <property type="match status" value="2"/>
</dbReference>
<evidence type="ECO:0000259" key="4">
    <source>
        <dbReference type="SMART" id="SM00543"/>
    </source>
</evidence>
<feature type="compositionally biased region" description="Acidic residues" evidence="3">
    <location>
        <begin position="800"/>
        <end position="832"/>
    </location>
</feature>
<dbReference type="GO" id="GO:0000184">
    <property type="term" value="P:nuclear-transcribed mRNA catabolic process, nonsense-mediated decay"/>
    <property type="evidence" value="ECO:0007669"/>
    <property type="project" value="InterPro"/>
</dbReference>
<dbReference type="InterPro" id="IPR039762">
    <property type="entry name" value="Nmd2/UPF2"/>
</dbReference>
<dbReference type="InterPro" id="IPR016024">
    <property type="entry name" value="ARM-type_fold"/>
</dbReference>
<dbReference type="SMART" id="SM00543">
    <property type="entry name" value="MIF4G"/>
    <property type="match status" value="2"/>
</dbReference>
<feature type="domain" description="MIF4G" evidence="4">
    <location>
        <begin position="374"/>
        <end position="563"/>
    </location>
</feature>
<dbReference type="InterPro" id="IPR007193">
    <property type="entry name" value="Upf2/Nmd2_C"/>
</dbReference>
<dbReference type="PANTHER" id="PTHR12839">
    <property type="entry name" value="NONSENSE-MEDIATED MRNA DECAY PROTEIN 2 UP-FRAMESHIFT SUPPRESSOR 2"/>
    <property type="match status" value="1"/>
</dbReference>
<keyword evidence="6" id="KW-1185">Reference proteome</keyword>
<dbReference type="GO" id="GO:0035145">
    <property type="term" value="C:exon-exon junction complex"/>
    <property type="evidence" value="ECO:0007669"/>
    <property type="project" value="TreeGrafter"/>
</dbReference>
<evidence type="ECO:0000313" key="6">
    <source>
        <dbReference type="Proteomes" id="UP000290809"/>
    </source>
</evidence>
<reference evidence="5 6" key="1">
    <citation type="journal article" date="2019" name="PLoS Pathog.">
        <title>Genome sequence of the bovine parasite Schistosoma bovis Tanzania.</title>
        <authorList>
            <person name="Oey H."/>
            <person name="Zakrzewski M."/>
            <person name="Gobert G."/>
            <person name="Gravermann K."/>
            <person name="Stoye J."/>
            <person name="Jones M."/>
            <person name="Mcmanus D."/>
            <person name="Krause L."/>
        </authorList>
    </citation>
    <scope>NUCLEOTIDE SEQUENCE [LARGE SCALE GENOMIC DNA]</scope>
    <source>
        <strain evidence="5 6">TAN1997</strain>
    </source>
</reference>
<dbReference type="EMBL" id="QMKO01001502">
    <property type="protein sequence ID" value="RTG89449.1"/>
    <property type="molecule type" value="Genomic_DNA"/>
</dbReference>
<organism evidence="5 6">
    <name type="scientific">Schistosoma bovis</name>
    <name type="common">Blood fluke</name>
    <dbReference type="NCBI Taxonomy" id="6184"/>
    <lineage>
        <taxon>Eukaryota</taxon>
        <taxon>Metazoa</taxon>
        <taxon>Spiralia</taxon>
        <taxon>Lophotrochozoa</taxon>
        <taxon>Platyhelminthes</taxon>
        <taxon>Trematoda</taxon>
        <taxon>Digenea</taxon>
        <taxon>Strigeidida</taxon>
        <taxon>Schistosomatoidea</taxon>
        <taxon>Schistosomatidae</taxon>
        <taxon>Schistosoma</taxon>
    </lineage>
</organism>
<dbReference type="STRING" id="6184.A0A430QP27"/>
<keyword evidence="2" id="KW-0963">Cytoplasm</keyword>
<feature type="region of interest" description="Disordered" evidence="3">
    <location>
        <begin position="800"/>
        <end position="884"/>
    </location>
</feature>
<dbReference type="PANTHER" id="PTHR12839:SF7">
    <property type="entry name" value="REGULATOR OF NONSENSE TRANSCRIPTS 2"/>
    <property type="match status" value="1"/>
</dbReference>
<feature type="region of interest" description="Disordered" evidence="3">
    <location>
        <begin position="51"/>
        <end position="70"/>
    </location>
</feature>
<accession>A0A430QP27</accession>
<comment type="subcellular location">
    <subcellularLocation>
        <location evidence="1">Cytoplasm</location>
    </subcellularLocation>
</comment>
<evidence type="ECO:0000256" key="3">
    <source>
        <dbReference type="SAM" id="MobiDB-lite"/>
    </source>
</evidence>
<dbReference type="Pfam" id="PF04050">
    <property type="entry name" value="Upf2"/>
    <property type="match status" value="1"/>
</dbReference>
<feature type="compositionally biased region" description="Polar residues" evidence="3">
    <location>
        <begin position="834"/>
        <end position="846"/>
    </location>
</feature>
<comment type="caution">
    <text evidence="5">The sequence shown here is derived from an EMBL/GenBank/DDBJ whole genome shotgun (WGS) entry which is preliminary data.</text>
</comment>
<dbReference type="SUPFAM" id="SSF48371">
    <property type="entry name" value="ARM repeat"/>
    <property type="match status" value="2"/>
</dbReference>
<dbReference type="InterPro" id="IPR003890">
    <property type="entry name" value="MIF4G-like_typ-3"/>
</dbReference>
<gene>
    <name evidence="5" type="ORF">DC041_0003610</name>
</gene>
<evidence type="ECO:0000313" key="5">
    <source>
        <dbReference type="EMBL" id="RTG89449.1"/>
    </source>
</evidence>
<dbReference type="GO" id="GO:0005737">
    <property type="term" value="C:cytoplasm"/>
    <property type="evidence" value="ECO:0007669"/>
    <property type="project" value="UniProtKB-SubCell"/>
</dbReference>
<sequence length="1157" mass="131553">MSDLTAPDSVEKVIHEEVNLFEDEDTRLFYESLPDIKAMVPAILYKESEQAGVESNQLKNEDGDPAGSEDIDIDTVESELAKEEALIRVSEDGNESTNCTSIPDKSKPYLLNTDDGEEDLNPSGKVLMETFLTQLPNCINRDLIDRAAIDFCLNLNKRANRRRLAKALFSVPRTRYDLLPFYARLVASLAPVMPDLVQDINSMLTAEFRWRLSKRDQLNIESKLKVVRFIGELVKFKIYPAHQALTCLKQLLPQFVHHNIDMACALLDTCGRFLYRLPISHKRTKVYLEIMLRKKVALHMDQRYSIMIENTYYYYIDIDTVESELAKEEALIRVSEDGNESTNCTSIPDKSKPYLLNTDDGEEDLNPSGKVLMETFLTQLPNCINRDLIDRAAIDFCLNLNKRANRRRLAKALFSVPRTRYDLLPFYARLVASLAPVMPDLVQDINSMLTAEFRWRLSKRDQLNIESKLKVVRFIGELVKFKIYPAHQALTCLKQLLPQFVHHNIDMACALLDTCGRFLYRLPISHKRTKVYLEIMLRKKIVEPVKLTPQMMFIRHILLTKLDRTTVNTTLRLIRKMDWDDQEIVEPVKLTPQMMFIRHILLTKLDRTTVNTTLRLIRKMDWDDQERYYWFKRSLPIWVQSKNDAELLSAKSVSETKTDLHTGELTSSVEEPVVNHSEDSLVLNNPESSVDISGLNSDTQTNLPMFVPVRFPVAVEQQYFETLQQFRGNVGRAKNFTEAQRLVRHLEARCLPRLARLKATYGLTSESENVENGGQDLKIISENKSLRPTGPGHMDTIAEEAEQEDGDIQLGDDEYSMDEEDSDLDDEDEEQGGETHSSQRRQSTDLIESDGSRRRARVDSQQSQEDIDLTLEKTEEKEAEEEEIDQNYELKPRFIDCPEDTAFCEALDKMIAEALLSSTSGSNSSNVSGTVTSVTSTINVSTDTNPASSRTLSVNVLPTPEILQLAAAKSRLAMKEDGSSSTNKVNQQAINHHNSTLHSVPTKSNGDNLEINHSDTLSAVNGEDSQNTVPFTLVSRRGNKPHLIPLAVPDSVQFAARYIQAAAAEREERARMKQLVLEMHEAQKEEEMEWGHYGGPDAVLAHQFPVNANRDRWVKYNHPKGAPDADVVFGTHRFLNSSLMKDSMAATLFIVVYSSPI</sequence>
<dbReference type="GO" id="GO:0003723">
    <property type="term" value="F:RNA binding"/>
    <property type="evidence" value="ECO:0007669"/>
    <property type="project" value="InterPro"/>
</dbReference>
<protein>
    <submittedName>
        <fullName evidence="5">Regulator of nonsense transcripts 2</fullName>
    </submittedName>
</protein>
<proteinExistence type="predicted"/>
<evidence type="ECO:0000256" key="1">
    <source>
        <dbReference type="ARBA" id="ARBA00004496"/>
    </source>
</evidence>
<evidence type="ECO:0000256" key="2">
    <source>
        <dbReference type="ARBA" id="ARBA00022490"/>
    </source>
</evidence>